<keyword evidence="2" id="KW-0472">Membrane</keyword>
<proteinExistence type="predicted"/>
<name>A0A139LLJ8_BACOV</name>
<dbReference type="GeneID" id="69483511"/>
<evidence type="ECO:0000313" key="5">
    <source>
        <dbReference type="EMBL" id="MDC2741229.1"/>
    </source>
</evidence>
<dbReference type="Proteomes" id="UP001219389">
    <property type="component" value="Unassembled WGS sequence"/>
</dbReference>
<accession>A0A139LLJ8</accession>
<dbReference type="Proteomes" id="UP000435985">
    <property type="component" value="Unassembled WGS sequence"/>
</dbReference>
<evidence type="ECO:0000313" key="8">
    <source>
        <dbReference type="Proteomes" id="UP000266492"/>
    </source>
</evidence>
<dbReference type="EMBL" id="VWFO01000009">
    <property type="protein sequence ID" value="KAA4664643.1"/>
    <property type="molecule type" value="Genomic_DNA"/>
</dbReference>
<dbReference type="EMBL" id="JAQNZF010000003">
    <property type="protein sequence ID" value="MDC2741229.1"/>
    <property type="molecule type" value="Genomic_DNA"/>
</dbReference>
<feature type="transmembrane region" description="Helical" evidence="2">
    <location>
        <begin position="12"/>
        <end position="29"/>
    </location>
</feature>
<dbReference type="EMBL" id="QRJR01000015">
    <property type="protein sequence ID" value="RHH43833.1"/>
    <property type="molecule type" value="Genomic_DNA"/>
</dbReference>
<gene>
    <name evidence="7" type="ORF">DW206_16245</name>
    <name evidence="6" type="ORF">DWX70_22570</name>
    <name evidence="4" type="ORF">F3B98_09625</name>
    <name evidence="5" type="ORF">PO382_03210</name>
</gene>
<dbReference type="PANTHER" id="PTHR34220">
    <property type="entry name" value="SENSOR HISTIDINE KINASE YPDA"/>
    <property type="match status" value="1"/>
</dbReference>
<dbReference type="SUPFAM" id="SSF55874">
    <property type="entry name" value="ATPase domain of HSP90 chaperone/DNA topoisomerase II/histidine kinase"/>
    <property type="match status" value="1"/>
</dbReference>
<sequence>MIAKAIKKDKYILSTVIISLAVAVLIHFPESVSLFDRFESHSLFPGMKFIDVANEILFTFLSLLLLFAINTRLFHFNQASIKITGTKILLSFIVTWILSNLSGQFFVFLHRTFDIPAIDAMVHHYLHPLRDFIVACLVTSSCCIIHLIFKQQLVLIENEQLQAENLRNQYEVLKNQLNPHMLFNSLNTLRSLVRENQDKAQDYIQELSRVLRYTLQSNESQCVSLREEMEFVSAYIFLLKMRFENNLQFDIQISNAYEEYLLPPMAVQVLIENAVKHNEISNRKPLTIHITTDDNGNLSISNDIQPKWTATSGTGIGLANLAKRYRLLFKRDIQITEDREFTVCIPLIEKSQLEQ</sequence>
<evidence type="ECO:0000256" key="2">
    <source>
        <dbReference type="SAM" id="Phobius"/>
    </source>
</evidence>
<keyword evidence="6" id="KW-0418">Kinase</keyword>
<evidence type="ECO:0000259" key="3">
    <source>
        <dbReference type="Pfam" id="PF06580"/>
    </source>
</evidence>
<dbReference type="PANTHER" id="PTHR34220:SF7">
    <property type="entry name" value="SENSOR HISTIDINE KINASE YPDA"/>
    <property type="match status" value="1"/>
</dbReference>
<dbReference type="Proteomes" id="UP000266492">
    <property type="component" value="Unassembled WGS sequence"/>
</dbReference>
<reference evidence="4 10" key="2">
    <citation type="journal article" date="2019" name="Nat. Med.">
        <title>A library of human gut bacterial isolates paired with longitudinal multiomics data enables mechanistic microbiome research.</title>
        <authorList>
            <person name="Poyet M."/>
            <person name="Groussin M."/>
            <person name="Gibbons S.M."/>
            <person name="Avila-Pacheco J."/>
            <person name="Jiang X."/>
            <person name="Kearney S.M."/>
            <person name="Perrotta A.R."/>
            <person name="Berdy B."/>
            <person name="Zhao S."/>
            <person name="Lieberman T.D."/>
            <person name="Swanson P.K."/>
            <person name="Smith M."/>
            <person name="Roesemann S."/>
            <person name="Alexander J.E."/>
            <person name="Rich S.A."/>
            <person name="Livny J."/>
            <person name="Vlamakis H."/>
            <person name="Clish C."/>
            <person name="Bullock K."/>
            <person name="Deik A."/>
            <person name="Scott J."/>
            <person name="Pierce K.A."/>
            <person name="Xavier R.J."/>
            <person name="Alm E.J."/>
        </authorList>
    </citation>
    <scope>NUCLEOTIDE SEQUENCE [LARGE SCALE GENOMIC DNA]</scope>
    <source>
        <strain evidence="4 10">BIOML-A14</strain>
    </source>
</reference>
<dbReference type="Gene3D" id="3.30.565.10">
    <property type="entry name" value="Histidine kinase-like ATPase, C-terminal domain"/>
    <property type="match status" value="1"/>
</dbReference>
<dbReference type="GO" id="GO:0016020">
    <property type="term" value="C:membrane"/>
    <property type="evidence" value="ECO:0007669"/>
    <property type="project" value="InterPro"/>
</dbReference>
<dbReference type="Pfam" id="PF06580">
    <property type="entry name" value="His_kinase"/>
    <property type="match status" value="1"/>
</dbReference>
<feature type="domain" description="Signal transduction histidine kinase internal region" evidence="3">
    <location>
        <begin position="169"/>
        <end position="247"/>
    </location>
</feature>
<evidence type="ECO:0000313" key="10">
    <source>
        <dbReference type="Proteomes" id="UP000435985"/>
    </source>
</evidence>
<keyword evidence="1" id="KW-0175">Coiled coil</keyword>
<evidence type="ECO:0000313" key="9">
    <source>
        <dbReference type="Proteomes" id="UP000283329"/>
    </source>
</evidence>
<dbReference type="InterPro" id="IPR050640">
    <property type="entry name" value="Bact_2-comp_sensor_kinase"/>
</dbReference>
<organism evidence="6 8">
    <name type="scientific">Bacteroides ovatus</name>
    <dbReference type="NCBI Taxonomy" id="28116"/>
    <lineage>
        <taxon>Bacteria</taxon>
        <taxon>Pseudomonadati</taxon>
        <taxon>Bacteroidota</taxon>
        <taxon>Bacteroidia</taxon>
        <taxon>Bacteroidales</taxon>
        <taxon>Bacteroidaceae</taxon>
        <taxon>Bacteroides</taxon>
    </lineage>
</organism>
<keyword evidence="2" id="KW-1133">Transmembrane helix</keyword>
<comment type="caution">
    <text evidence="6">The sequence shown here is derived from an EMBL/GenBank/DDBJ whole genome shotgun (WGS) entry which is preliminary data.</text>
</comment>
<keyword evidence="2" id="KW-0812">Transmembrane</keyword>
<evidence type="ECO:0000256" key="1">
    <source>
        <dbReference type="SAM" id="Coils"/>
    </source>
</evidence>
<feature type="transmembrane region" description="Helical" evidence="2">
    <location>
        <begin position="49"/>
        <end position="69"/>
    </location>
</feature>
<dbReference type="STRING" id="28116.Bovatus_04113"/>
<dbReference type="EMBL" id="QRVZ01000026">
    <property type="protein sequence ID" value="RGS80173.1"/>
    <property type="molecule type" value="Genomic_DNA"/>
</dbReference>
<feature type="transmembrane region" description="Helical" evidence="2">
    <location>
        <begin position="89"/>
        <end position="109"/>
    </location>
</feature>
<evidence type="ECO:0000313" key="6">
    <source>
        <dbReference type="EMBL" id="RGS80173.1"/>
    </source>
</evidence>
<dbReference type="AlphaFoldDB" id="A0A139LLJ8"/>
<dbReference type="InterPro" id="IPR036890">
    <property type="entry name" value="HATPase_C_sf"/>
</dbReference>
<dbReference type="RefSeq" id="WP_004313051.1">
    <property type="nucleotide sequence ID" value="NZ_CAKJYS010000001.1"/>
</dbReference>
<dbReference type="GO" id="GO:0000155">
    <property type="term" value="F:phosphorelay sensor kinase activity"/>
    <property type="evidence" value="ECO:0007669"/>
    <property type="project" value="InterPro"/>
</dbReference>
<dbReference type="InterPro" id="IPR010559">
    <property type="entry name" value="Sig_transdc_His_kin_internal"/>
</dbReference>
<keyword evidence="6" id="KW-0808">Transferase</keyword>
<reference evidence="5" key="3">
    <citation type="submission" date="2022-10" db="EMBL/GenBank/DDBJ databases">
        <title>Human gut microbiome strain richness.</title>
        <authorList>
            <person name="Chen-Liaw A."/>
        </authorList>
    </citation>
    <scope>NUCLEOTIDE SEQUENCE</scope>
    <source>
        <strain evidence="5">BSD2780120875st1_E1_BSD2780120875_150330</strain>
    </source>
</reference>
<protein>
    <submittedName>
        <fullName evidence="6">Histidine kinase</fullName>
    </submittedName>
</protein>
<evidence type="ECO:0000313" key="7">
    <source>
        <dbReference type="EMBL" id="RHH43833.1"/>
    </source>
</evidence>
<feature type="coiled-coil region" evidence="1">
    <location>
        <begin position="149"/>
        <end position="176"/>
    </location>
</feature>
<evidence type="ECO:0000313" key="4">
    <source>
        <dbReference type="EMBL" id="KAA4664643.1"/>
    </source>
</evidence>
<dbReference type="Proteomes" id="UP000283329">
    <property type="component" value="Unassembled WGS sequence"/>
</dbReference>
<reference evidence="8 9" key="1">
    <citation type="submission" date="2018-08" db="EMBL/GenBank/DDBJ databases">
        <title>A genome reference for cultivated species of the human gut microbiota.</title>
        <authorList>
            <person name="Zou Y."/>
            <person name="Xue W."/>
            <person name="Luo G."/>
        </authorList>
    </citation>
    <scope>NUCLEOTIDE SEQUENCE [LARGE SCALE GENOMIC DNA]</scope>
    <source>
        <strain evidence="6 8">AF20-9LB</strain>
        <strain evidence="7 9">AM17-48</strain>
    </source>
</reference>